<keyword evidence="1" id="KW-0472">Membrane</keyword>
<organism evidence="2 3">
    <name type="scientific">Romanomermis culicivorax</name>
    <name type="common">Nematode worm</name>
    <dbReference type="NCBI Taxonomy" id="13658"/>
    <lineage>
        <taxon>Eukaryota</taxon>
        <taxon>Metazoa</taxon>
        <taxon>Ecdysozoa</taxon>
        <taxon>Nematoda</taxon>
        <taxon>Enoplea</taxon>
        <taxon>Dorylaimia</taxon>
        <taxon>Mermithida</taxon>
        <taxon>Mermithoidea</taxon>
        <taxon>Mermithidae</taxon>
        <taxon>Romanomermis</taxon>
    </lineage>
</organism>
<dbReference type="WBParaSite" id="nRc.2.0.1.t16264-RA">
    <property type="protein sequence ID" value="nRc.2.0.1.t16264-RA"/>
    <property type="gene ID" value="nRc.2.0.1.g16264"/>
</dbReference>
<evidence type="ECO:0000256" key="1">
    <source>
        <dbReference type="SAM" id="Phobius"/>
    </source>
</evidence>
<dbReference type="AlphaFoldDB" id="A0A915ISA9"/>
<name>A0A915ISA9_ROMCU</name>
<keyword evidence="1" id="KW-0812">Transmembrane</keyword>
<accession>A0A915ISA9</accession>
<feature type="transmembrane region" description="Helical" evidence="1">
    <location>
        <begin position="32"/>
        <end position="49"/>
    </location>
</feature>
<keyword evidence="1" id="KW-1133">Transmembrane helix</keyword>
<protein>
    <submittedName>
        <fullName evidence="3">Uncharacterized protein</fullName>
    </submittedName>
</protein>
<dbReference type="Proteomes" id="UP000887565">
    <property type="component" value="Unplaced"/>
</dbReference>
<reference evidence="3" key="1">
    <citation type="submission" date="2022-11" db="UniProtKB">
        <authorList>
            <consortium name="WormBaseParasite"/>
        </authorList>
    </citation>
    <scope>IDENTIFICATION</scope>
</reference>
<sequence length="101" mass="12090">MKFTAKSPTRKIFERITKTVAKKARLLRVKTNGYPTLVFTAFIGTLVIFKRKDREFHCVLRQFSNVFYPTQLDNYEYKSFINFSERFQEDEIYRKIGCTLT</sequence>
<evidence type="ECO:0000313" key="2">
    <source>
        <dbReference type="Proteomes" id="UP000887565"/>
    </source>
</evidence>
<keyword evidence="2" id="KW-1185">Reference proteome</keyword>
<proteinExistence type="predicted"/>
<evidence type="ECO:0000313" key="3">
    <source>
        <dbReference type="WBParaSite" id="nRc.2.0.1.t16264-RA"/>
    </source>
</evidence>